<name>A0A516PVD2_9ACTN</name>
<dbReference type="RefSeq" id="WP_143985105.1">
    <property type="nucleotide sequence ID" value="NZ_CP041692.1"/>
</dbReference>
<dbReference type="EMBL" id="CP041692">
    <property type="protein sequence ID" value="QDP95123.1"/>
    <property type="molecule type" value="Genomic_DNA"/>
</dbReference>
<dbReference type="AlphaFoldDB" id="A0A516PVD2"/>
<feature type="transmembrane region" description="Helical" evidence="1">
    <location>
        <begin position="6"/>
        <end position="29"/>
    </location>
</feature>
<accession>A0A516PVD2</accession>
<proteinExistence type="predicted"/>
<gene>
    <name evidence="2" type="ORF">FOE78_03610</name>
</gene>
<sequence>MVTVELVFGMMIVTMMLALFGWAVSLFGLQAMCIDSASDIARQAARGDQAAVDREKASAPKGSVIDIDASGGEVRVVVKVRSQPLQLVPGITLQGSATAAKEPGKSQ</sequence>
<keyword evidence="1" id="KW-0812">Transmembrane</keyword>
<dbReference type="InterPro" id="IPR049790">
    <property type="entry name" value="Rv3655c/TadE"/>
</dbReference>
<reference evidence="2 3" key="1">
    <citation type="submission" date="2019-07" db="EMBL/GenBank/DDBJ databases">
        <title>Microlunatus dokdonensis sp. nov. isolated from the rhizospheric soil of the wild plant Elymus tsukushiensis.</title>
        <authorList>
            <person name="Ghim S.-Y."/>
            <person name="Hwang Y.-J."/>
            <person name="Son J.-S."/>
            <person name="Shin J.-H."/>
        </authorList>
    </citation>
    <scope>NUCLEOTIDE SEQUENCE [LARGE SCALE GENOMIC DNA]</scope>
    <source>
        <strain evidence="2 3">KUDC0627</strain>
    </source>
</reference>
<keyword evidence="3" id="KW-1185">Reference proteome</keyword>
<evidence type="ECO:0000256" key="1">
    <source>
        <dbReference type="SAM" id="Phobius"/>
    </source>
</evidence>
<dbReference type="OrthoDB" id="3732868at2"/>
<dbReference type="KEGG" id="mik:FOE78_03610"/>
<organism evidence="2 3">
    <name type="scientific">Microlunatus elymi</name>
    <dbReference type="NCBI Taxonomy" id="2596828"/>
    <lineage>
        <taxon>Bacteria</taxon>
        <taxon>Bacillati</taxon>
        <taxon>Actinomycetota</taxon>
        <taxon>Actinomycetes</taxon>
        <taxon>Propionibacteriales</taxon>
        <taxon>Propionibacteriaceae</taxon>
        <taxon>Microlunatus</taxon>
    </lineage>
</organism>
<dbReference type="Proteomes" id="UP000319263">
    <property type="component" value="Chromosome"/>
</dbReference>
<protein>
    <recommendedName>
        <fullName evidence="4">TadE-like protein</fullName>
    </recommendedName>
</protein>
<keyword evidence="1" id="KW-1133">Transmembrane helix</keyword>
<evidence type="ECO:0000313" key="3">
    <source>
        <dbReference type="Proteomes" id="UP000319263"/>
    </source>
</evidence>
<dbReference type="NCBIfam" id="NF041390">
    <property type="entry name" value="TadE_Rv3655c"/>
    <property type="match status" value="1"/>
</dbReference>
<evidence type="ECO:0000313" key="2">
    <source>
        <dbReference type="EMBL" id="QDP95123.1"/>
    </source>
</evidence>
<evidence type="ECO:0008006" key="4">
    <source>
        <dbReference type="Google" id="ProtNLM"/>
    </source>
</evidence>
<keyword evidence="1" id="KW-0472">Membrane</keyword>